<dbReference type="AlphaFoldDB" id="A0A7W6QZ83"/>
<feature type="compositionally biased region" description="Basic and acidic residues" evidence="1">
    <location>
        <begin position="78"/>
        <end position="95"/>
    </location>
</feature>
<feature type="region of interest" description="Disordered" evidence="1">
    <location>
        <begin position="76"/>
        <end position="95"/>
    </location>
</feature>
<sequence length="144" mass="15847">MLVRDDGLSAANASLVQGVHDPHTWFFSVSCGSLWPGHAAPHLNRSAGVESLVHLLAAGSKDRSSRHDLHQQRLYSAKAEETQNREHDNDSADKPDQIVHWEPFSYLNRANCDPFIQRRRGLAVPCGPAFSANAERISGACAHQ</sequence>
<evidence type="ECO:0000313" key="2">
    <source>
        <dbReference type="EMBL" id="MBB4233588.1"/>
    </source>
</evidence>
<gene>
    <name evidence="2" type="ORF">GGD57_000126</name>
</gene>
<protein>
    <submittedName>
        <fullName evidence="2">Uncharacterized protein</fullName>
    </submittedName>
</protein>
<organism evidence="2 3">
    <name type="scientific">Rhizobium esperanzae</name>
    <dbReference type="NCBI Taxonomy" id="1967781"/>
    <lineage>
        <taxon>Bacteria</taxon>
        <taxon>Pseudomonadati</taxon>
        <taxon>Pseudomonadota</taxon>
        <taxon>Alphaproteobacteria</taxon>
        <taxon>Hyphomicrobiales</taxon>
        <taxon>Rhizobiaceae</taxon>
        <taxon>Rhizobium/Agrobacterium group</taxon>
        <taxon>Rhizobium</taxon>
    </lineage>
</organism>
<evidence type="ECO:0000313" key="3">
    <source>
        <dbReference type="Proteomes" id="UP000540909"/>
    </source>
</evidence>
<accession>A0A7W6QZ83</accession>
<evidence type="ECO:0000256" key="1">
    <source>
        <dbReference type="SAM" id="MobiDB-lite"/>
    </source>
</evidence>
<dbReference type="EMBL" id="JACIFY010000001">
    <property type="protein sequence ID" value="MBB4233588.1"/>
    <property type="molecule type" value="Genomic_DNA"/>
</dbReference>
<dbReference type="RefSeq" id="WP_184465901.1">
    <property type="nucleotide sequence ID" value="NZ_JACIFY010000001.1"/>
</dbReference>
<reference evidence="2 3" key="1">
    <citation type="submission" date="2020-08" db="EMBL/GenBank/DDBJ databases">
        <title>Genomic Encyclopedia of Type Strains, Phase IV (KMG-V): Genome sequencing to study the core and pangenomes of soil and plant-associated prokaryotes.</title>
        <authorList>
            <person name="Whitman W."/>
        </authorList>
    </citation>
    <scope>NUCLEOTIDE SEQUENCE [LARGE SCALE GENOMIC DNA]</scope>
    <source>
        <strain evidence="2 3">SEMIA 4089</strain>
    </source>
</reference>
<name>A0A7W6QZ83_9HYPH</name>
<dbReference type="Proteomes" id="UP000540909">
    <property type="component" value="Unassembled WGS sequence"/>
</dbReference>
<proteinExistence type="predicted"/>
<comment type="caution">
    <text evidence="2">The sequence shown here is derived from an EMBL/GenBank/DDBJ whole genome shotgun (WGS) entry which is preliminary data.</text>
</comment>